<keyword evidence="3" id="KW-1185">Reference proteome</keyword>
<dbReference type="Gene3D" id="1.25.40.10">
    <property type="entry name" value="Tetratricopeptide repeat domain"/>
    <property type="match status" value="1"/>
</dbReference>
<dbReference type="EMBL" id="CM016560">
    <property type="protein sequence ID" value="TKV94695.1"/>
    <property type="molecule type" value="Genomic_DNA"/>
</dbReference>
<dbReference type="InterPro" id="IPR011990">
    <property type="entry name" value="TPR-like_helical_dom_sf"/>
</dbReference>
<sequence length="326" mass="35983">MDYYLYSSIQRADPPAAGRRSPKEHRRVAANRRRWSDATVLVPSFPPASCPRLQCQRRRLRPRPLASMLHAARRWTPPLPATLAAAFFSSKPQPQRPRQLLTPQLVDAVVSRCPSDGLALSFFLWCARRPGNFHPPSSFDRLLPAATRIASRLGTAHALLRELQRLGCPIKPRTFHLLCSGSTGAGSSTLSCKSCSIKCASGNSTPTPSLGMLSSSPRHRAQQRPFRRRRGAVRSAALPRAQLPYIRHCAHSSLQGERLARATGVRSYFIEMLRQGFQPSSASLTAVLACCSKAGTMYELLQLLSFALVLGCKLTSAMWTCLIVRL</sequence>
<dbReference type="Proteomes" id="UP000298652">
    <property type="component" value="Chromosome 9"/>
</dbReference>
<evidence type="ECO:0000313" key="2">
    <source>
        <dbReference type="EMBL" id="TKV94695.1"/>
    </source>
</evidence>
<dbReference type="AlphaFoldDB" id="A0A4V6D1H6"/>
<organism evidence="2 3">
    <name type="scientific">Setaria viridis</name>
    <name type="common">Green bristlegrass</name>
    <name type="synonym">Setaria italica subsp. viridis</name>
    <dbReference type="NCBI Taxonomy" id="4556"/>
    <lineage>
        <taxon>Eukaryota</taxon>
        <taxon>Viridiplantae</taxon>
        <taxon>Streptophyta</taxon>
        <taxon>Embryophyta</taxon>
        <taxon>Tracheophyta</taxon>
        <taxon>Spermatophyta</taxon>
        <taxon>Magnoliopsida</taxon>
        <taxon>Liliopsida</taxon>
        <taxon>Poales</taxon>
        <taxon>Poaceae</taxon>
        <taxon>PACMAD clade</taxon>
        <taxon>Panicoideae</taxon>
        <taxon>Panicodae</taxon>
        <taxon>Paniceae</taxon>
        <taxon>Cenchrinae</taxon>
        <taxon>Setaria</taxon>
    </lineage>
</organism>
<dbReference type="Gramene" id="TKV94695">
    <property type="protein sequence ID" value="TKV94695"/>
    <property type="gene ID" value="SEVIR_9G312366v2"/>
</dbReference>
<feature type="compositionally biased region" description="Basic residues" evidence="1">
    <location>
        <begin position="217"/>
        <end position="229"/>
    </location>
</feature>
<proteinExistence type="predicted"/>
<name>A0A4V6D1H6_SETVI</name>
<reference evidence="2" key="1">
    <citation type="submission" date="2019-03" db="EMBL/GenBank/DDBJ databases">
        <title>WGS assembly of Setaria viridis.</title>
        <authorList>
            <person name="Huang P."/>
            <person name="Jenkins J."/>
            <person name="Grimwood J."/>
            <person name="Barry K."/>
            <person name="Healey A."/>
            <person name="Mamidi S."/>
            <person name="Sreedasyam A."/>
            <person name="Shu S."/>
            <person name="Feldman M."/>
            <person name="Wu J."/>
            <person name="Yu Y."/>
            <person name="Chen C."/>
            <person name="Johnson J."/>
            <person name="Rokhsar D."/>
            <person name="Baxter I."/>
            <person name="Schmutz J."/>
            <person name="Brutnell T."/>
            <person name="Kellogg E."/>
        </authorList>
    </citation>
    <scope>NUCLEOTIDE SEQUENCE [LARGE SCALE GENOMIC DNA]</scope>
</reference>
<dbReference type="OMA" id="KRMMERY"/>
<protein>
    <recommendedName>
        <fullName evidence="4">Pentacotripeptide-repeat region of PRORP domain-containing protein</fullName>
    </recommendedName>
</protein>
<accession>A0A4V6D1H6</accession>
<evidence type="ECO:0000313" key="3">
    <source>
        <dbReference type="Proteomes" id="UP000298652"/>
    </source>
</evidence>
<evidence type="ECO:0000256" key="1">
    <source>
        <dbReference type="SAM" id="MobiDB-lite"/>
    </source>
</evidence>
<gene>
    <name evidence="2" type="ORF">SEVIR_9G312366v2</name>
</gene>
<feature type="region of interest" description="Disordered" evidence="1">
    <location>
        <begin position="208"/>
        <end position="229"/>
    </location>
</feature>
<evidence type="ECO:0008006" key="4">
    <source>
        <dbReference type="Google" id="ProtNLM"/>
    </source>
</evidence>